<reference evidence="3 4" key="1">
    <citation type="submission" date="2020-02" db="EMBL/GenBank/DDBJ databases">
        <title>Full genome sequence of Nocardioides sp. R-3366.</title>
        <authorList>
            <person name="Im W.-T."/>
        </authorList>
    </citation>
    <scope>NUCLEOTIDE SEQUENCE [LARGE SCALE GENOMIC DNA]</scope>
    <source>
        <strain evidence="3 4">R-3366</strain>
    </source>
</reference>
<dbReference type="PANTHER" id="PTHR40446:SF2">
    <property type="entry name" value="N-ACETYLGLUCOSAMINE-1-PHOSPHODIESTER ALPHA-N-ACETYLGLUCOSAMINIDASE"/>
    <property type="match status" value="1"/>
</dbReference>
<evidence type="ECO:0000313" key="3">
    <source>
        <dbReference type="EMBL" id="QIG41563.1"/>
    </source>
</evidence>
<sequence>MGRLGVLAVGLVLATTAGLTTAPGWAEPPQTSDGARGERALPLPAALRAEDTWTTLVTYPVAPGVSFEQFTLTGARGVTRGQLVRIDPATPGLGLDVVAGADVAARQPVADVVDPDAVVAVNGDFFDIRDTEAPLGVARDRDRGVLNGVQSGWNSAFWIDPAGVPHLSDVYADAVLRQRPGLDVTTVNSPSVRPGGIGLYTRAWGKLRSYRVTDGQRRGVRMVIVKGGRVTANQRTFPRRLGVRDLVLVGRGRGAGELARIRVGQRLTADVTLSEDAAVVLTGNTYILRDGVRISRGDVDLHPRTAIGLDRDTGQLLLLVVDGRQDFSRGLTMKEMAQLFERLGVEDALNLDGGGSSIMLVRQADQSLAVANSPSDGHPRPVANGLEVTYDAVPAS</sequence>
<gene>
    <name evidence="3" type="ORF">G5V58_01160</name>
</gene>
<dbReference type="AlphaFoldDB" id="A0A6G6W8T2"/>
<keyword evidence="4" id="KW-1185">Reference proteome</keyword>
<evidence type="ECO:0000259" key="2">
    <source>
        <dbReference type="Pfam" id="PF09992"/>
    </source>
</evidence>
<dbReference type="Pfam" id="PF09992">
    <property type="entry name" value="NAGPA"/>
    <property type="match status" value="1"/>
</dbReference>
<proteinExistence type="predicted"/>
<keyword evidence="3" id="KW-0326">Glycosidase</keyword>
<organism evidence="3 4">
    <name type="scientific">Nocardioides anomalus</name>
    <dbReference type="NCBI Taxonomy" id="2712223"/>
    <lineage>
        <taxon>Bacteria</taxon>
        <taxon>Bacillati</taxon>
        <taxon>Actinomycetota</taxon>
        <taxon>Actinomycetes</taxon>
        <taxon>Propionibacteriales</taxon>
        <taxon>Nocardioidaceae</taxon>
        <taxon>Nocardioides</taxon>
    </lineage>
</organism>
<dbReference type="EMBL" id="CP049257">
    <property type="protein sequence ID" value="QIG41563.1"/>
    <property type="molecule type" value="Genomic_DNA"/>
</dbReference>
<feature type="domain" description="Phosphodiester glycosidase" evidence="2">
    <location>
        <begin position="223"/>
        <end position="388"/>
    </location>
</feature>
<keyword evidence="1" id="KW-0732">Signal</keyword>
<keyword evidence="3" id="KW-0378">Hydrolase</keyword>
<dbReference type="InterPro" id="IPR018711">
    <property type="entry name" value="NAGPA"/>
</dbReference>
<dbReference type="KEGG" id="nano:G5V58_01160"/>
<evidence type="ECO:0000313" key="4">
    <source>
        <dbReference type="Proteomes" id="UP000502996"/>
    </source>
</evidence>
<feature type="signal peptide" evidence="1">
    <location>
        <begin position="1"/>
        <end position="26"/>
    </location>
</feature>
<evidence type="ECO:0000256" key="1">
    <source>
        <dbReference type="SAM" id="SignalP"/>
    </source>
</evidence>
<feature type="chain" id="PRO_5026276354" evidence="1">
    <location>
        <begin position="27"/>
        <end position="396"/>
    </location>
</feature>
<dbReference type="PANTHER" id="PTHR40446">
    <property type="entry name" value="N-ACETYLGLUCOSAMINE-1-PHOSPHODIESTER ALPHA-N-ACETYLGLUCOSAMINIDASE"/>
    <property type="match status" value="1"/>
</dbReference>
<dbReference type="RefSeq" id="WP_165228016.1">
    <property type="nucleotide sequence ID" value="NZ_CP049257.1"/>
</dbReference>
<name>A0A6G6W8T2_9ACTN</name>
<protein>
    <submittedName>
        <fullName evidence="3">Phosphodiester glycosidase family protein</fullName>
    </submittedName>
</protein>
<accession>A0A6G6W8T2</accession>
<dbReference type="GO" id="GO:0016798">
    <property type="term" value="F:hydrolase activity, acting on glycosyl bonds"/>
    <property type="evidence" value="ECO:0007669"/>
    <property type="project" value="UniProtKB-KW"/>
</dbReference>
<dbReference type="Proteomes" id="UP000502996">
    <property type="component" value="Chromosome"/>
</dbReference>